<name>A0AAV7JAF5_COTGL</name>
<reference evidence="1 2" key="1">
    <citation type="journal article" date="2021" name="J. Hered.">
        <title>A chromosome-level genome assembly of the parasitoid wasp, Cotesia glomerata (Hymenoptera: Braconidae).</title>
        <authorList>
            <person name="Pinto B.J."/>
            <person name="Weis J.J."/>
            <person name="Gamble T."/>
            <person name="Ode P.J."/>
            <person name="Paul R."/>
            <person name="Zaspel J.M."/>
        </authorList>
    </citation>
    <scope>NUCLEOTIDE SEQUENCE [LARGE SCALE GENOMIC DNA]</scope>
    <source>
        <strain evidence="1">CgM1</strain>
    </source>
</reference>
<dbReference type="AlphaFoldDB" id="A0AAV7JAF5"/>
<protein>
    <submittedName>
        <fullName evidence="1">Uncharacterized protein</fullName>
    </submittedName>
</protein>
<comment type="caution">
    <text evidence="1">The sequence shown here is derived from an EMBL/GenBank/DDBJ whole genome shotgun (WGS) entry which is preliminary data.</text>
</comment>
<dbReference type="Proteomes" id="UP000826195">
    <property type="component" value="Unassembled WGS sequence"/>
</dbReference>
<keyword evidence="2" id="KW-1185">Reference proteome</keyword>
<gene>
    <name evidence="1" type="ORF">KQX54_021866</name>
</gene>
<accession>A0AAV7JAF5</accession>
<proteinExistence type="predicted"/>
<dbReference type="EMBL" id="JAHXZJ010000001">
    <property type="protein sequence ID" value="KAH0569157.1"/>
    <property type="molecule type" value="Genomic_DNA"/>
</dbReference>
<sequence>MITMIPLDLSYSSNRTTNQQQFQEPLHYFLVGTTGGKIVDSQDLRGSRGRGYARHSSLMTGHIWIRCFHVKLRVRLYLRGRHHNLRLRVVAHPNTREHLIFILHIASGTQCYYKLILSNLPTISESKRHETTARTQREWNGKLLDSSKAWSDERKAGDCEERCLMELLVDGDTKQGSEREARVICDSKRTIHLASCQDSIVDICLRNQSQRTHSLSFSCLVHPNIPIIH</sequence>
<evidence type="ECO:0000313" key="2">
    <source>
        <dbReference type="Proteomes" id="UP000826195"/>
    </source>
</evidence>
<organism evidence="1 2">
    <name type="scientific">Cotesia glomerata</name>
    <name type="common">Lepidopteran parasitic wasp</name>
    <name type="synonym">Apanteles glomeratus</name>
    <dbReference type="NCBI Taxonomy" id="32391"/>
    <lineage>
        <taxon>Eukaryota</taxon>
        <taxon>Metazoa</taxon>
        <taxon>Ecdysozoa</taxon>
        <taxon>Arthropoda</taxon>
        <taxon>Hexapoda</taxon>
        <taxon>Insecta</taxon>
        <taxon>Pterygota</taxon>
        <taxon>Neoptera</taxon>
        <taxon>Endopterygota</taxon>
        <taxon>Hymenoptera</taxon>
        <taxon>Apocrita</taxon>
        <taxon>Ichneumonoidea</taxon>
        <taxon>Braconidae</taxon>
        <taxon>Microgastrinae</taxon>
        <taxon>Cotesia</taxon>
    </lineage>
</organism>
<evidence type="ECO:0000313" key="1">
    <source>
        <dbReference type="EMBL" id="KAH0569157.1"/>
    </source>
</evidence>